<feature type="non-terminal residue" evidence="1">
    <location>
        <position position="167"/>
    </location>
</feature>
<dbReference type="InterPro" id="IPR036875">
    <property type="entry name" value="Znf_CCHC_sf"/>
</dbReference>
<keyword evidence="2" id="KW-1185">Reference proteome</keyword>
<proteinExistence type="predicted"/>
<dbReference type="EMBL" id="LXQA010168715">
    <property type="protein sequence ID" value="MCI28891.1"/>
    <property type="molecule type" value="Genomic_DNA"/>
</dbReference>
<dbReference type="PANTHER" id="PTHR34222:SF99">
    <property type="entry name" value="PROTEIN, PUTATIVE-RELATED"/>
    <property type="match status" value="1"/>
</dbReference>
<name>A0A392QX13_9FABA</name>
<dbReference type="AlphaFoldDB" id="A0A392QX13"/>
<reference evidence="1 2" key="1">
    <citation type="journal article" date="2018" name="Front. Plant Sci.">
        <title>Red Clover (Trifolium pratense) and Zigzag Clover (T. medium) - A Picture of Genomic Similarities and Differences.</title>
        <authorList>
            <person name="Dluhosova J."/>
            <person name="Istvanek J."/>
            <person name="Nedelnik J."/>
            <person name="Repkova J."/>
        </authorList>
    </citation>
    <scope>NUCLEOTIDE SEQUENCE [LARGE SCALE GENOMIC DNA]</scope>
    <source>
        <strain evidence="2">cv. 10/8</strain>
        <tissue evidence="1">Leaf</tissue>
    </source>
</reference>
<evidence type="ECO:0000313" key="2">
    <source>
        <dbReference type="Proteomes" id="UP000265520"/>
    </source>
</evidence>
<organism evidence="1 2">
    <name type="scientific">Trifolium medium</name>
    <dbReference type="NCBI Taxonomy" id="97028"/>
    <lineage>
        <taxon>Eukaryota</taxon>
        <taxon>Viridiplantae</taxon>
        <taxon>Streptophyta</taxon>
        <taxon>Embryophyta</taxon>
        <taxon>Tracheophyta</taxon>
        <taxon>Spermatophyta</taxon>
        <taxon>Magnoliopsida</taxon>
        <taxon>eudicotyledons</taxon>
        <taxon>Gunneridae</taxon>
        <taxon>Pentapetalae</taxon>
        <taxon>rosids</taxon>
        <taxon>fabids</taxon>
        <taxon>Fabales</taxon>
        <taxon>Fabaceae</taxon>
        <taxon>Papilionoideae</taxon>
        <taxon>50 kb inversion clade</taxon>
        <taxon>NPAAA clade</taxon>
        <taxon>Hologalegina</taxon>
        <taxon>IRL clade</taxon>
        <taxon>Trifolieae</taxon>
        <taxon>Trifolium</taxon>
    </lineage>
</organism>
<sequence>QHESLNGLDNVVEDSSSSISLNIADGKKHSNYKGKNASHGGSYSNSKCSYCGKIGHIVDICYKKNGYPPGFKFRDGSSPPKHAMANHIGSHNVGTKIQDTKPVMGFSEAEFQALRNLLQNSTTRGDGASCVNHLATGHVTDLTTSSFAEATRGIAYVSCNSLSDSID</sequence>
<protein>
    <recommendedName>
        <fullName evidence="3">Retrovirus-related pol polyprotein from transposon TNT 1-94</fullName>
    </recommendedName>
</protein>
<dbReference type="SUPFAM" id="SSF57756">
    <property type="entry name" value="Retrovirus zinc finger-like domains"/>
    <property type="match status" value="1"/>
</dbReference>
<evidence type="ECO:0000313" key="1">
    <source>
        <dbReference type="EMBL" id="MCI28891.1"/>
    </source>
</evidence>
<comment type="caution">
    <text evidence="1">The sequence shown here is derived from an EMBL/GenBank/DDBJ whole genome shotgun (WGS) entry which is preliminary data.</text>
</comment>
<accession>A0A392QX13</accession>
<dbReference type="Proteomes" id="UP000265520">
    <property type="component" value="Unassembled WGS sequence"/>
</dbReference>
<evidence type="ECO:0008006" key="3">
    <source>
        <dbReference type="Google" id="ProtNLM"/>
    </source>
</evidence>
<feature type="non-terminal residue" evidence="1">
    <location>
        <position position="1"/>
    </location>
</feature>
<dbReference type="GO" id="GO:0008270">
    <property type="term" value="F:zinc ion binding"/>
    <property type="evidence" value="ECO:0007669"/>
    <property type="project" value="InterPro"/>
</dbReference>
<dbReference type="PANTHER" id="PTHR34222">
    <property type="entry name" value="GAG_PRE-INTEGRS DOMAIN-CONTAINING PROTEIN"/>
    <property type="match status" value="1"/>
</dbReference>
<dbReference type="GO" id="GO:0003676">
    <property type="term" value="F:nucleic acid binding"/>
    <property type="evidence" value="ECO:0007669"/>
    <property type="project" value="InterPro"/>
</dbReference>